<dbReference type="GO" id="GO:0031640">
    <property type="term" value="P:killing of cells of another organism"/>
    <property type="evidence" value="ECO:0007669"/>
    <property type="project" value="UniProtKB-KW"/>
</dbReference>
<dbReference type="Proteomes" id="UP000291343">
    <property type="component" value="Unassembled WGS sequence"/>
</dbReference>
<feature type="disulfide bond" evidence="7">
    <location>
        <begin position="45"/>
        <end position="56"/>
    </location>
</feature>
<dbReference type="EC" id="3.2.1.17" evidence="2"/>
<keyword evidence="5" id="KW-0378">Hydrolase</keyword>
<feature type="signal peptide" evidence="8">
    <location>
        <begin position="1"/>
        <end position="17"/>
    </location>
</feature>
<evidence type="ECO:0000313" key="10">
    <source>
        <dbReference type="Proteomes" id="UP000291343"/>
    </source>
</evidence>
<dbReference type="PANTHER" id="PTHR11195">
    <property type="entry name" value="DESTABILASE-RELATED"/>
    <property type="match status" value="1"/>
</dbReference>
<evidence type="ECO:0000256" key="6">
    <source>
        <dbReference type="ARBA" id="ARBA00023295"/>
    </source>
</evidence>
<feature type="disulfide bond" evidence="7">
    <location>
        <begin position="35"/>
        <end position="118"/>
    </location>
</feature>
<evidence type="ECO:0000256" key="7">
    <source>
        <dbReference type="PIRSR" id="PIRSR608597-3"/>
    </source>
</evidence>
<reference evidence="9 10" key="1">
    <citation type="journal article" date="2017" name="Gigascience">
        <title>Genome sequence of the small brown planthopper, Laodelphax striatellus.</title>
        <authorList>
            <person name="Zhu J."/>
            <person name="Jiang F."/>
            <person name="Wang X."/>
            <person name="Yang P."/>
            <person name="Bao Y."/>
            <person name="Zhao W."/>
            <person name="Wang W."/>
            <person name="Lu H."/>
            <person name="Wang Q."/>
            <person name="Cui N."/>
            <person name="Li J."/>
            <person name="Chen X."/>
            <person name="Luo L."/>
            <person name="Yu J."/>
            <person name="Kang L."/>
            <person name="Cui F."/>
        </authorList>
    </citation>
    <scope>NUCLEOTIDE SEQUENCE [LARGE SCALE GENOMIC DNA]</scope>
    <source>
        <strain evidence="9">Lst14</strain>
    </source>
</reference>
<evidence type="ECO:0000256" key="5">
    <source>
        <dbReference type="ARBA" id="ARBA00022801"/>
    </source>
</evidence>
<feature type="disulfide bond" evidence="7">
    <location>
        <begin position="88"/>
        <end position="94"/>
    </location>
</feature>
<feature type="chain" id="PRO_5019735253" description="lysozyme" evidence="8">
    <location>
        <begin position="18"/>
        <end position="154"/>
    </location>
</feature>
<dbReference type="InParanoid" id="A0A482WEC4"/>
<evidence type="ECO:0000256" key="4">
    <source>
        <dbReference type="ARBA" id="ARBA00022638"/>
    </source>
</evidence>
<evidence type="ECO:0000256" key="2">
    <source>
        <dbReference type="ARBA" id="ARBA00012732"/>
    </source>
</evidence>
<evidence type="ECO:0000256" key="8">
    <source>
        <dbReference type="SAM" id="SignalP"/>
    </source>
</evidence>
<keyword evidence="10" id="KW-1185">Reference proteome</keyword>
<dbReference type="Gene3D" id="1.10.530.10">
    <property type="match status" value="1"/>
</dbReference>
<dbReference type="PROSITE" id="PS51909">
    <property type="entry name" value="LYSOZYME_I"/>
    <property type="match status" value="1"/>
</dbReference>
<keyword evidence="4" id="KW-0081">Bacteriolytic enzyme</keyword>
<sequence>MIAIFTVLVATLTVVNGMSIPGNINATIKPFTDACLDCICEGVGCKRETFCRSNVCGILYMTKLFWIDAQKPVVLLDDPESEGAYQRCANDETCARTAVKTYMELYPFDCNDDGVVDCYDYGAIHNMGRHGCRSPLSAIFGKKFPECLKKMKKE</sequence>
<dbReference type="Pfam" id="PF05497">
    <property type="entry name" value="Destabilase"/>
    <property type="match status" value="1"/>
</dbReference>
<dbReference type="GO" id="GO:0042742">
    <property type="term" value="P:defense response to bacterium"/>
    <property type="evidence" value="ECO:0007669"/>
    <property type="project" value="UniProtKB-KW"/>
</dbReference>
<dbReference type="EMBL" id="QKKF02037815">
    <property type="protein sequence ID" value="RZF31955.1"/>
    <property type="molecule type" value="Genomic_DNA"/>
</dbReference>
<dbReference type="InterPro" id="IPR008597">
    <property type="entry name" value="Invert_lysozyme"/>
</dbReference>
<organism evidence="9 10">
    <name type="scientific">Laodelphax striatellus</name>
    <name type="common">Small brown planthopper</name>
    <name type="synonym">Delphax striatella</name>
    <dbReference type="NCBI Taxonomy" id="195883"/>
    <lineage>
        <taxon>Eukaryota</taxon>
        <taxon>Metazoa</taxon>
        <taxon>Ecdysozoa</taxon>
        <taxon>Arthropoda</taxon>
        <taxon>Hexapoda</taxon>
        <taxon>Insecta</taxon>
        <taxon>Pterygota</taxon>
        <taxon>Neoptera</taxon>
        <taxon>Paraneoptera</taxon>
        <taxon>Hemiptera</taxon>
        <taxon>Auchenorrhyncha</taxon>
        <taxon>Fulgoroidea</taxon>
        <taxon>Delphacidae</taxon>
        <taxon>Criomorphinae</taxon>
        <taxon>Laodelphax</taxon>
    </lineage>
</organism>
<dbReference type="SMR" id="A0A482WEC4"/>
<keyword evidence="7" id="KW-1015">Disulfide bond</keyword>
<keyword evidence="3" id="KW-0929">Antimicrobial</keyword>
<gene>
    <name evidence="9" type="ORF">LSTR_LSTR012425</name>
</gene>
<protein>
    <recommendedName>
        <fullName evidence="2">lysozyme</fullName>
        <ecNumber evidence="2">3.2.1.17</ecNumber>
    </recommendedName>
</protein>
<evidence type="ECO:0000313" key="9">
    <source>
        <dbReference type="EMBL" id="RZF31955.1"/>
    </source>
</evidence>
<dbReference type="OrthoDB" id="6331689at2759"/>
<dbReference type="GO" id="GO:0003796">
    <property type="term" value="F:lysozyme activity"/>
    <property type="evidence" value="ECO:0007669"/>
    <property type="project" value="UniProtKB-EC"/>
</dbReference>
<keyword evidence="6" id="KW-0326">Glycosidase</keyword>
<accession>A0A482WEC4</accession>
<keyword evidence="8" id="KW-0732">Signal</keyword>
<comment type="catalytic activity">
    <reaction evidence="1">
        <text>Hydrolysis of (1-&gt;4)-beta-linkages between N-acetylmuramic acid and N-acetyl-D-glucosamine residues in a peptidoglycan and between N-acetyl-D-glucosamine residues in chitodextrins.</text>
        <dbReference type="EC" id="3.2.1.17"/>
    </reaction>
</comment>
<evidence type="ECO:0000256" key="1">
    <source>
        <dbReference type="ARBA" id="ARBA00000632"/>
    </source>
</evidence>
<comment type="caution">
    <text evidence="9">The sequence shown here is derived from an EMBL/GenBank/DDBJ whole genome shotgun (WGS) entry which is preliminary data.</text>
</comment>
<proteinExistence type="predicted"/>
<name>A0A482WEC4_LAOST</name>
<dbReference type="PANTHER" id="PTHR11195:SF22">
    <property type="entry name" value="LYSOZYME"/>
    <property type="match status" value="1"/>
</dbReference>
<dbReference type="AlphaFoldDB" id="A0A482WEC4"/>
<evidence type="ECO:0000256" key="3">
    <source>
        <dbReference type="ARBA" id="ARBA00022529"/>
    </source>
</evidence>
<dbReference type="CDD" id="cd16890">
    <property type="entry name" value="lyz_i"/>
    <property type="match status" value="1"/>
</dbReference>